<reference evidence="1 2" key="1">
    <citation type="submission" date="2018-04" db="EMBL/GenBank/DDBJ databases">
        <title>Flavobacterium sp. nov., isolated from glacier ice.</title>
        <authorList>
            <person name="Liu Q."/>
            <person name="Xin Y.-H."/>
        </authorList>
    </citation>
    <scope>NUCLEOTIDE SEQUENCE [LARGE SCALE GENOMIC DNA]</scope>
    <source>
        <strain evidence="1 2">LB2P30</strain>
    </source>
</reference>
<accession>A0A2U1JUZ5</accession>
<dbReference type="Proteomes" id="UP000245618">
    <property type="component" value="Unassembled WGS sequence"/>
</dbReference>
<sequence>MSKSFLNAHKVRGLRNNNPGNLKFTAISWQGKIPIKQNKDKVFEQFENITFGLRAMMKDLINDINKGKNTVKKLISEYAPASENNTTSYINSVCKSIGVTPDEKITAINRKFLLLLSRAIIRVELGDAHKEVADNDIEAAIDNLGNVSTVNLKVNTSWIRQFTPALLFFAFFF</sequence>
<dbReference type="AlphaFoldDB" id="A0A2U1JUZ5"/>
<name>A0A2U1JUZ5_9FLAO</name>
<keyword evidence="2" id="KW-1185">Reference proteome</keyword>
<proteinExistence type="predicted"/>
<comment type="caution">
    <text evidence="1">The sequence shown here is derived from an EMBL/GenBank/DDBJ whole genome shotgun (WGS) entry which is preliminary data.</text>
</comment>
<dbReference type="EMBL" id="QCZH01000009">
    <property type="protein sequence ID" value="PWA08972.1"/>
    <property type="molecule type" value="Genomic_DNA"/>
</dbReference>
<gene>
    <name evidence="1" type="ORF">DB891_09990</name>
</gene>
<evidence type="ECO:0000313" key="2">
    <source>
        <dbReference type="Proteomes" id="UP000245618"/>
    </source>
</evidence>
<organism evidence="1 2">
    <name type="scientific">Flavobacterium laiguense</name>
    <dbReference type="NCBI Taxonomy" id="2169409"/>
    <lineage>
        <taxon>Bacteria</taxon>
        <taxon>Pseudomonadati</taxon>
        <taxon>Bacteroidota</taxon>
        <taxon>Flavobacteriia</taxon>
        <taxon>Flavobacteriales</taxon>
        <taxon>Flavobacteriaceae</taxon>
        <taxon>Flavobacterium</taxon>
    </lineage>
</organism>
<dbReference type="RefSeq" id="WP_116763093.1">
    <property type="nucleotide sequence ID" value="NZ_QCZH01000009.1"/>
</dbReference>
<dbReference type="OrthoDB" id="1118459at2"/>
<protein>
    <submittedName>
        <fullName evidence="1">Uncharacterized protein</fullName>
    </submittedName>
</protein>
<evidence type="ECO:0000313" key="1">
    <source>
        <dbReference type="EMBL" id="PWA08972.1"/>
    </source>
</evidence>